<protein>
    <submittedName>
        <fullName evidence="1">Uncharacterized protein</fullName>
    </submittedName>
</protein>
<gene>
    <name evidence="1" type="ORF">ATANTOWER_010440</name>
</gene>
<dbReference type="EMBL" id="JAHUTI010041653">
    <property type="protein sequence ID" value="MED6245932.1"/>
    <property type="molecule type" value="Genomic_DNA"/>
</dbReference>
<comment type="caution">
    <text evidence="1">The sequence shown here is derived from an EMBL/GenBank/DDBJ whole genome shotgun (WGS) entry which is preliminary data.</text>
</comment>
<organism evidence="1 2">
    <name type="scientific">Ataeniobius toweri</name>
    <dbReference type="NCBI Taxonomy" id="208326"/>
    <lineage>
        <taxon>Eukaryota</taxon>
        <taxon>Metazoa</taxon>
        <taxon>Chordata</taxon>
        <taxon>Craniata</taxon>
        <taxon>Vertebrata</taxon>
        <taxon>Euteleostomi</taxon>
        <taxon>Actinopterygii</taxon>
        <taxon>Neopterygii</taxon>
        <taxon>Teleostei</taxon>
        <taxon>Neoteleostei</taxon>
        <taxon>Acanthomorphata</taxon>
        <taxon>Ovalentaria</taxon>
        <taxon>Atherinomorphae</taxon>
        <taxon>Cyprinodontiformes</taxon>
        <taxon>Goodeidae</taxon>
        <taxon>Ataeniobius</taxon>
    </lineage>
</organism>
<sequence length="107" mass="12383">MILKDKQHFQRFLPSFILTTDRPSDNDVDQVLNKVTLPKLSDSQAMALDVPLTSTEIQEALTSKPNKRLQAQMDSQQSFTMNSGIFWLQYSTECCRKPRKMADFRQI</sequence>
<evidence type="ECO:0000313" key="2">
    <source>
        <dbReference type="Proteomes" id="UP001345963"/>
    </source>
</evidence>
<proteinExistence type="predicted"/>
<evidence type="ECO:0000313" key="1">
    <source>
        <dbReference type="EMBL" id="MED6245932.1"/>
    </source>
</evidence>
<accession>A0ABU7B5Z9</accession>
<name>A0ABU7B5Z9_9TELE</name>
<keyword evidence="2" id="KW-1185">Reference proteome</keyword>
<dbReference type="Proteomes" id="UP001345963">
    <property type="component" value="Unassembled WGS sequence"/>
</dbReference>
<reference evidence="1 2" key="1">
    <citation type="submission" date="2021-07" db="EMBL/GenBank/DDBJ databases">
        <authorList>
            <person name="Palmer J.M."/>
        </authorList>
    </citation>
    <scope>NUCLEOTIDE SEQUENCE [LARGE SCALE GENOMIC DNA]</scope>
    <source>
        <strain evidence="1 2">AT_MEX2019</strain>
        <tissue evidence="1">Muscle</tissue>
    </source>
</reference>